<dbReference type="OrthoDB" id="3200163at2759"/>
<dbReference type="Gene3D" id="3.40.50.1820">
    <property type="entry name" value="alpha/beta hydrolase"/>
    <property type="match status" value="1"/>
</dbReference>
<dbReference type="InterPro" id="IPR002018">
    <property type="entry name" value="CarbesteraseB"/>
</dbReference>
<dbReference type="InterPro" id="IPR029058">
    <property type="entry name" value="AB_hydrolase_fold"/>
</dbReference>
<reference evidence="2" key="1">
    <citation type="submission" date="2019-04" db="EMBL/GenBank/DDBJ databases">
        <title>Friends and foes A comparative genomics studyof 23 Aspergillus species from section Flavi.</title>
        <authorList>
            <consortium name="DOE Joint Genome Institute"/>
            <person name="Kjaerbolling I."/>
            <person name="Vesth T."/>
            <person name="Frisvad J.C."/>
            <person name="Nybo J.L."/>
            <person name="Theobald S."/>
            <person name="Kildgaard S."/>
            <person name="Isbrandt T."/>
            <person name="Kuo A."/>
            <person name="Sato A."/>
            <person name="Lyhne E.K."/>
            <person name="Kogle M.E."/>
            <person name="Wiebenga A."/>
            <person name="Kun R.S."/>
            <person name="Lubbers R.J."/>
            <person name="Makela M.R."/>
            <person name="Barry K."/>
            <person name="Chovatia M."/>
            <person name="Clum A."/>
            <person name="Daum C."/>
            <person name="Haridas S."/>
            <person name="He G."/>
            <person name="LaButti K."/>
            <person name="Lipzen A."/>
            <person name="Mondo S."/>
            <person name="Riley R."/>
            <person name="Salamov A."/>
            <person name="Simmons B.A."/>
            <person name="Magnuson J.K."/>
            <person name="Henrissat B."/>
            <person name="Mortensen U.H."/>
            <person name="Larsen T.O."/>
            <person name="Devries R.P."/>
            <person name="Grigoriev I.V."/>
            <person name="Machida M."/>
            <person name="Baker S.E."/>
            <person name="Andersen M.R."/>
        </authorList>
    </citation>
    <scope>NUCLEOTIDE SEQUENCE [LARGE SCALE GENOMIC DNA]</scope>
    <source>
        <strain evidence="2">IBT 14317</strain>
    </source>
</reference>
<gene>
    <name evidence="2" type="ORF">BDV23DRAFT_170583</name>
</gene>
<organism evidence="2">
    <name type="scientific">Petromyces alliaceus</name>
    <name type="common">Aspergillus alliaceus</name>
    <dbReference type="NCBI Taxonomy" id="209559"/>
    <lineage>
        <taxon>Eukaryota</taxon>
        <taxon>Fungi</taxon>
        <taxon>Dikarya</taxon>
        <taxon>Ascomycota</taxon>
        <taxon>Pezizomycotina</taxon>
        <taxon>Eurotiomycetes</taxon>
        <taxon>Eurotiomycetidae</taxon>
        <taxon>Eurotiales</taxon>
        <taxon>Aspergillaceae</taxon>
        <taxon>Aspergillus</taxon>
        <taxon>Aspergillus subgen. Circumdati</taxon>
    </lineage>
</organism>
<proteinExistence type="predicted"/>
<evidence type="ECO:0000259" key="1">
    <source>
        <dbReference type="Pfam" id="PF00135"/>
    </source>
</evidence>
<sequence>MTATILQTKQLGQTQGLASAQLVDSCDGAVLDATKDGASFNIPHPKEFSQSDLDCLNLNITVPEGTTTSSNLPVIFFIHGGGLLPGANSWSQYDHARFVKLSSENNLSIIAVSIKQGCQMVVKEWVRRHIADFGGDPDNVTAAGMSAGAAEPLQSGSYFFTRALPYEVHEQNYQQAISVLGLENDTTEERLLEAPGQELIAKLPPSVLAAPTVSIVGLVMANLKKERVEKFTTAIDTVLSSEPAVAQRTLSEYGITKDASHDEAFRAVLDYINDNCFSAAILTIARGWRGNAHAYYFEGNPWEATYILDIAYLLQIFRSSVTVSAPWPAIIDHNIATTFTARVYGRSFRGLGVRKVSHPYNGESHRRSILFDYSNVVTLDNLAKVFDVFKTL</sequence>
<dbReference type="GO" id="GO:0016787">
    <property type="term" value="F:hydrolase activity"/>
    <property type="evidence" value="ECO:0007669"/>
    <property type="project" value="UniProtKB-KW"/>
</dbReference>
<evidence type="ECO:0000313" key="2">
    <source>
        <dbReference type="EMBL" id="KAE8392936.1"/>
    </source>
</evidence>
<accession>A0A5N7CFH7</accession>
<dbReference type="InterPro" id="IPR050309">
    <property type="entry name" value="Type-B_Carboxylest/Lipase"/>
</dbReference>
<dbReference type="PANTHER" id="PTHR11559">
    <property type="entry name" value="CARBOXYLESTERASE"/>
    <property type="match status" value="1"/>
</dbReference>
<dbReference type="AlphaFoldDB" id="A0A5N7CFH7"/>
<dbReference type="Pfam" id="PF00135">
    <property type="entry name" value="COesterase"/>
    <property type="match status" value="2"/>
</dbReference>
<dbReference type="SUPFAM" id="SSF53474">
    <property type="entry name" value="alpha/beta-Hydrolases"/>
    <property type="match status" value="1"/>
</dbReference>
<name>A0A5N7CFH7_PETAA</name>
<dbReference type="Proteomes" id="UP000326877">
    <property type="component" value="Unassembled WGS sequence"/>
</dbReference>
<feature type="domain" description="Carboxylesterase type B" evidence="1">
    <location>
        <begin position="124"/>
        <end position="150"/>
    </location>
</feature>
<protein>
    <submittedName>
        <fullName evidence="2">Alpha/Beta hydrolase protein</fullName>
    </submittedName>
</protein>
<keyword evidence="2" id="KW-0378">Hydrolase</keyword>
<dbReference type="EMBL" id="ML735233">
    <property type="protein sequence ID" value="KAE8392936.1"/>
    <property type="molecule type" value="Genomic_DNA"/>
</dbReference>
<feature type="domain" description="Carboxylesterase type B" evidence="1">
    <location>
        <begin position="51"/>
        <end position="114"/>
    </location>
</feature>